<dbReference type="AlphaFoldDB" id="X1HEU1"/>
<accession>X1HEU1</accession>
<proteinExistence type="predicted"/>
<protein>
    <submittedName>
        <fullName evidence="1">Uncharacterized protein</fullName>
    </submittedName>
</protein>
<evidence type="ECO:0000313" key="1">
    <source>
        <dbReference type="EMBL" id="GAH68726.1"/>
    </source>
</evidence>
<reference evidence="1" key="1">
    <citation type="journal article" date="2014" name="Front. Microbiol.">
        <title>High frequency of phylogenetically diverse reductive dehalogenase-homologous genes in deep subseafloor sedimentary metagenomes.</title>
        <authorList>
            <person name="Kawai M."/>
            <person name="Futagami T."/>
            <person name="Toyoda A."/>
            <person name="Takaki Y."/>
            <person name="Nishi S."/>
            <person name="Hori S."/>
            <person name="Arai W."/>
            <person name="Tsubouchi T."/>
            <person name="Morono Y."/>
            <person name="Uchiyama I."/>
            <person name="Ito T."/>
            <person name="Fujiyama A."/>
            <person name="Inagaki F."/>
            <person name="Takami H."/>
        </authorList>
    </citation>
    <scope>NUCLEOTIDE SEQUENCE</scope>
    <source>
        <strain evidence="1">Expedition CK06-06</strain>
    </source>
</reference>
<dbReference type="EMBL" id="BARU01025631">
    <property type="protein sequence ID" value="GAH68726.1"/>
    <property type="molecule type" value="Genomic_DNA"/>
</dbReference>
<comment type="caution">
    <text evidence="1">The sequence shown here is derived from an EMBL/GenBank/DDBJ whole genome shotgun (WGS) entry which is preliminary data.</text>
</comment>
<name>X1HEU1_9ZZZZ</name>
<organism evidence="1">
    <name type="scientific">marine sediment metagenome</name>
    <dbReference type="NCBI Taxonomy" id="412755"/>
    <lineage>
        <taxon>unclassified sequences</taxon>
        <taxon>metagenomes</taxon>
        <taxon>ecological metagenomes</taxon>
    </lineage>
</organism>
<gene>
    <name evidence="1" type="ORF">S03H2_41275</name>
</gene>
<sequence>MLEWFKKHTTILVTTLTCIAFMLYCYGCEPKVRSLIDRDQLINRQELQLELDQFIGMAQLRMADLDKQDNLRAIILQNALILVQGQPFNPLGILTAIASVYGITQAGKNVTNVVKTVRNKGKLNNGTG</sequence>